<comment type="caution">
    <text evidence="3">The sequence shown here is derived from an EMBL/GenBank/DDBJ whole genome shotgun (WGS) entry which is preliminary data.</text>
</comment>
<dbReference type="SUPFAM" id="SSF56529">
    <property type="entry name" value="FAH"/>
    <property type="match status" value="1"/>
</dbReference>
<dbReference type="GO" id="GO:0008684">
    <property type="term" value="F:2-oxopent-4-enoate hydratase activity"/>
    <property type="evidence" value="ECO:0007669"/>
    <property type="project" value="TreeGrafter"/>
</dbReference>
<dbReference type="PANTHER" id="PTHR30143:SF0">
    <property type="entry name" value="2-KETO-4-PENTENOATE HYDRATASE"/>
    <property type="match status" value="1"/>
</dbReference>
<dbReference type="EMBL" id="QOUX01000046">
    <property type="protein sequence ID" value="RXI98302.1"/>
    <property type="molecule type" value="Genomic_DNA"/>
</dbReference>
<evidence type="ECO:0000256" key="1">
    <source>
        <dbReference type="ARBA" id="ARBA00023239"/>
    </source>
</evidence>
<dbReference type="Gene3D" id="3.90.850.10">
    <property type="entry name" value="Fumarylacetoacetase-like, C-terminal domain"/>
    <property type="match status" value="1"/>
</dbReference>
<dbReference type="Pfam" id="PF01557">
    <property type="entry name" value="FAA_hydrolase"/>
    <property type="match status" value="1"/>
</dbReference>
<name>A0A4Q0VPB5_9BACI</name>
<dbReference type="InterPro" id="IPR050772">
    <property type="entry name" value="Hydratase-Decarb/MhpD_sf"/>
</dbReference>
<reference evidence="3 4" key="1">
    <citation type="journal article" date="2019" name="Int. J. Syst. Evol. Microbiol.">
        <title>Anaerobacillus alkaliphilus sp. nov., a novel alkaliphilic and moderately halophilic bacterium.</title>
        <authorList>
            <person name="Borsodi A.K."/>
            <person name="Aszalos J.M."/>
            <person name="Bihari P."/>
            <person name="Nagy I."/>
            <person name="Schumann P."/>
            <person name="Sproer C."/>
            <person name="Kovacs A.L."/>
            <person name="Boka K."/>
            <person name="Dobosy P."/>
            <person name="Ovari M."/>
            <person name="Szili-Kovacs T."/>
            <person name="Toth E."/>
        </authorList>
    </citation>
    <scope>NUCLEOTIDE SEQUENCE [LARGE SCALE GENOMIC DNA]</scope>
    <source>
        <strain evidence="3 4">B16-10</strain>
    </source>
</reference>
<sequence>MQFKEVRRVNLQQIAKHIDFHQQNGTEMDKITIEYPSLHVDDAYEIQRLSIEEAIARGDELIGMKMGLTSVAKQKSVGVEEAIYGRLTRSMELMEPTLGMKGLIHPRVEPEIAFVLKKDLEGENVTVRDVWAATECVIPALEVIDSRYKNFSFTLEDVVADNASSTKFLLGYQAYSPYHTQWDQIKVEMFRNGELVQEGVGAAVLDHPVRSVVELVKMLSRRGESLKAGMVIFTGAITEAINVYEGDQIEVKFDQLGILSLKVEE</sequence>
<keyword evidence="4" id="KW-1185">Reference proteome</keyword>
<feature type="domain" description="Fumarylacetoacetase-like C-terminal" evidence="2">
    <location>
        <begin position="105"/>
        <end position="263"/>
    </location>
</feature>
<protein>
    <submittedName>
        <fullName evidence="3">4-oxalocrotonate decarboxylase</fullName>
    </submittedName>
</protein>
<dbReference type="PANTHER" id="PTHR30143">
    <property type="entry name" value="ACID HYDRATASE"/>
    <property type="match status" value="1"/>
</dbReference>
<evidence type="ECO:0000259" key="2">
    <source>
        <dbReference type="Pfam" id="PF01557"/>
    </source>
</evidence>
<dbReference type="InterPro" id="IPR036663">
    <property type="entry name" value="Fumarylacetoacetase_C_sf"/>
</dbReference>
<proteinExistence type="predicted"/>
<dbReference type="GO" id="GO:0005737">
    <property type="term" value="C:cytoplasm"/>
    <property type="evidence" value="ECO:0007669"/>
    <property type="project" value="TreeGrafter"/>
</dbReference>
<dbReference type="OrthoDB" id="9792137at2"/>
<dbReference type="InterPro" id="IPR011234">
    <property type="entry name" value="Fumarylacetoacetase-like_C"/>
</dbReference>
<dbReference type="AlphaFoldDB" id="A0A4Q0VPB5"/>
<keyword evidence="1" id="KW-0456">Lyase</keyword>
<evidence type="ECO:0000313" key="4">
    <source>
        <dbReference type="Proteomes" id="UP000290649"/>
    </source>
</evidence>
<gene>
    <name evidence="3" type="ORF">DS745_18395</name>
</gene>
<evidence type="ECO:0000313" key="3">
    <source>
        <dbReference type="EMBL" id="RXI98302.1"/>
    </source>
</evidence>
<accession>A0A4Q0VPB5</accession>
<organism evidence="3 4">
    <name type="scientific">Anaerobacillus alkaliphilus</name>
    <dbReference type="NCBI Taxonomy" id="1548597"/>
    <lineage>
        <taxon>Bacteria</taxon>
        <taxon>Bacillati</taxon>
        <taxon>Bacillota</taxon>
        <taxon>Bacilli</taxon>
        <taxon>Bacillales</taxon>
        <taxon>Bacillaceae</taxon>
        <taxon>Anaerobacillus</taxon>
    </lineage>
</organism>
<dbReference type="Proteomes" id="UP000290649">
    <property type="component" value="Unassembled WGS sequence"/>
</dbReference>